<keyword evidence="3" id="KW-1185">Reference proteome</keyword>
<evidence type="ECO:0000256" key="1">
    <source>
        <dbReference type="SAM" id="MobiDB-lite"/>
    </source>
</evidence>
<proteinExistence type="predicted"/>
<reference evidence="2 3" key="1">
    <citation type="submission" date="2019-06" db="EMBL/GenBank/DDBJ databases">
        <title>Wine fermentation using esterase from Monascus purpureus.</title>
        <authorList>
            <person name="Geng C."/>
            <person name="Zhang Y."/>
        </authorList>
    </citation>
    <scope>NUCLEOTIDE SEQUENCE [LARGE SCALE GENOMIC DNA]</scope>
    <source>
        <strain evidence="2">HQ1</strain>
    </source>
</reference>
<sequence>MCQVQRVINSCGHRNDHVLLTCHTEKRRSFLLENNVDPIVPGEDPDQLIAPVPAVELSHSTSPHNDSNDSAAASNSNGFDARTEPYCANAIIHILDSPKGFKCMVPGCFTAD</sequence>
<evidence type="ECO:0000313" key="2">
    <source>
        <dbReference type="EMBL" id="TQB68365.1"/>
    </source>
</evidence>
<comment type="caution">
    <text evidence="2">The sequence shown here is derived from an EMBL/GenBank/DDBJ whole genome shotgun (WGS) entry which is preliminary data.</text>
</comment>
<organism evidence="2 3">
    <name type="scientific">Monascus purpureus</name>
    <name type="common">Red mold</name>
    <name type="synonym">Monascus anka</name>
    <dbReference type="NCBI Taxonomy" id="5098"/>
    <lineage>
        <taxon>Eukaryota</taxon>
        <taxon>Fungi</taxon>
        <taxon>Dikarya</taxon>
        <taxon>Ascomycota</taxon>
        <taxon>Pezizomycotina</taxon>
        <taxon>Eurotiomycetes</taxon>
        <taxon>Eurotiomycetidae</taxon>
        <taxon>Eurotiales</taxon>
        <taxon>Aspergillaceae</taxon>
        <taxon>Monascus</taxon>
    </lineage>
</organism>
<evidence type="ECO:0000313" key="3">
    <source>
        <dbReference type="Proteomes" id="UP000319663"/>
    </source>
</evidence>
<name>A0A507QMM8_MONPU</name>
<feature type="region of interest" description="Disordered" evidence="1">
    <location>
        <begin position="54"/>
        <end position="76"/>
    </location>
</feature>
<dbReference type="EMBL" id="VIFY01000223">
    <property type="protein sequence ID" value="TQB68365.1"/>
    <property type="molecule type" value="Genomic_DNA"/>
</dbReference>
<dbReference type="AlphaFoldDB" id="A0A507QMM8"/>
<accession>A0A507QMM8</accession>
<protein>
    <submittedName>
        <fullName evidence="2">Uncharacterized protein</fullName>
    </submittedName>
</protein>
<gene>
    <name evidence="2" type="ORF">MPDQ_003556</name>
</gene>
<dbReference type="Proteomes" id="UP000319663">
    <property type="component" value="Unassembled WGS sequence"/>
</dbReference>